<feature type="region of interest" description="Disordered" evidence="1">
    <location>
        <begin position="150"/>
        <end position="192"/>
    </location>
</feature>
<keyword evidence="4" id="KW-1185">Reference proteome</keyword>
<protein>
    <submittedName>
        <fullName evidence="3">Uncharacterized protein</fullName>
    </submittedName>
</protein>
<accession>A0AAQ3RED4</accession>
<feature type="compositionally biased region" description="Pro residues" evidence="1">
    <location>
        <begin position="180"/>
        <end position="192"/>
    </location>
</feature>
<keyword evidence="2" id="KW-0812">Transmembrane</keyword>
<feature type="transmembrane region" description="Helical" evidence="2">
    <location>
        <begin position="81"/>
        <end position="102"/>
    </location>
</feature>
<evidence type="ECO:0000313" key="3">
    <source>
        <dbReference type="EMBL" id="WVY92148.1"/>
    </source>
</evidence>
<evidence type="ECO:0000313" key="4">
    <source>
        <dbReference type="Proteomes" id="UP001374535"/>
    </source>
</evidence>
<dbReference type="Proteomes" id="UP001374535">
    <property type="component" value="Chromosome 11"/>
</dbReference>
<name>A0AAQ3RED4_VIGMU</name>
<gene>
    <name evidence="3" type="ORF">V8G54_037662</name>
</gene>
<organism evidence="3 4">
    <name type="scientific">Vigna mungo</name>
    <name type="common">Black gram</name>
    <name type="synonym">Phaseolus mungo</name>
    <dbReference type="NCBI Taxonomy" id="3915"/>
    <lineage>
        <taxon>Eukaryota</taxon>
        <taxon>Viridiplantae</taxon>
        <taxon>Streptophyta</taxon>
        <taxon>Embryophyta</taxon>
        <taxon>Tracheophyta</taxon>
        <taxon>Spermatophyta</taxon>
        <taxon>Magnoliopsida</taxon>
        <taxon>eudicotyledons</taxon>
        <taxon>Gunneridae</taxon>
        <taxon>Pentapetalae</taxon>
        <taxon>rosids</taxon>
        <taxon>fabids</taxon>
        <taxon>Fabales</taxon>
        <taxon>Fabaceae</taxon>
        <taxon>Papilionoideae</taxon>
        <taxon>50 kb inversion clade</taxon>
        <taxon>NPAAA clade</taxon>
        <taxon>indigoferoid/millettioid clade</taxon>
        <taxon>Phaseoleae</taxon>
        <taxon>Vigna</taxon>
    </lineage>
</organism>
<proteinExistence type="predicted"/>
<dbReference type="PANTHER" id="PTHR37249">
    <property type="entry name" value="OS03G0206201 PROTEIN"/>
    <property type="match status" value="1"/>
</dbReference>
<keyword evidence="2" id="KW-1133">Transmembrane helix</keyword>
<evidence type="ECO:0000256" key="2">
    <source>
        <dbReference type="SAM" id="Phobius"/>
    </source>
</evidence>
<keyword evidence="2" id="KW-0472">Membrane</keyword>
<dbReference type="PANTHER" id="PTHR37249:SF3">
    <property type="entry name" value="OS03G0206201 PROTEIN"/>
    <property type="match status" value="1"/>
</dbReference>
<reference evidence="3 4" key="1">
    <citation type="journal article" date="2023" name="Life. Sci Alliance">
        <title>Evolutionary insights into 3D genome organization and epigenetic landscape of Vigna mungo.</title>
        <authorList>
            <person name="Junaid A."/>
            <person name="Singh B."/>
            <person name="Bhatia S."/>
        </authorList>
    </citation>
    <scope>NUCLEOTIDE SEQUENCE [LARGE SCALE GENOMIC DNA]</scope>
    <source>
        <strain evidence="3">Urdbean</strain>
    </source>
</reference>
<sequence length="192" mass="20638">MNMGLQMMNLLFASGLTDFFVKDAKMKMVVMKKVGFVLEPLLLVIEGGLWFHQPAVTIKPLSSTLVGHCPLQVYCVGNMKVSGFFALLLVVGATLMSFNFLIPTSASGSPGTNYGDKATQIAVNRKLKENGNKVESGISNNGDMSEVILTDYNGVDPPPNSRAKASLYPDPIQHGSPLIPNIPKPSPPEDSD</sequence>
<dbReference type="AlphaFoldDB" id="A0AAQ3RED4"/>
<dbReference type="EMBL" id="CP144690">
    <property type="protein sequence ID" value="WVY92148.1"/>
    <property type="molecule type" value="Genomic_DNA"/>
</dbReference>
<evidence type="ECO:0000256" key="1">
    <source>
        <dbReference type="SAM" id="MobiDB-lite"/>
    </source>
</evidence>